<feature type="compositionally biased region" description="Gly residues" evidence="8">
    <location>
        <begin position="183"/>
        <end position="200"/>
    </location>
</feature>
<evidence type="ECO:0000256" key="8">
    <source>
        <dbReference type="SAM" id="MobiDB-lite"/>
    </source>
</evidence>
<keyword evidence="7" id="KW-0278">Fertilization</keyword>
<dbReference type="GO" id="GO:0005730">
    <property type="term" value="C:nucleolus"/>
    <property type="evidence" value="ECO:0007669"/>
    <property type="project" value="TreeGrafter"/>
</dbReference>
<dbReference type="GO" id="GO:0003682">
    <property type="term" value="F:chromatin binding"/>
    <property type="evidence" value="ECO:0007669"/>
    <property type="project" value="TreeGrafter"/>
</dbReference>
<dbReference type="PANTHER" id="PTHR22747:SF14">
    <property type="entry name" value="NUCLEOPLASMIN-2"/>
    <property type="match status" value="1"/>
</dbReference>
<feature type="compositionally biased region" description="Acidic residues" evidence="8">
    <location>
        <begin position="123"/>
        <end position="141"/>
    </location>
</feature>
<reference evidence="10" key="1">
    <citation type="submission" date="2019-08" db="EMBL/GenBank/DDBJ databases">
        <title>Three high-quality genomes provides insights into domestication of ducks.</title>
        <authorList>
            <person name="Hou Z.C."/>
            <person name="Zhu F."/>
            <person name="Yin Z.T."/>
            <person name="Zhang F."/>
        </authorList>
    </citation>
    <scope>NUCLEOTIDE SEQUENCE [LARGE SCALE GENOMIC DNA]</scope>
</reference>
<evidence type="ECO:0000256" key="3">
    <source>
        <dbReference type="ARBA" id="ARBA00022473"/>
    </source>
</evidence>
<dbReference type="Pfam" id="PF03066">
    <property type="entry name" value="Nucleoplasmin"/>
    <property type="match status" value="1"/>
</dbReference>
<proteinExistence type="inferred from homology"/>
<dbReference type="SUPFAM" id="SSF69203">
    <property type="entry name" value="Nucleoplasmin-like core domain"/>
    <property type="match status" value="1"/>
</dbReference>
<evidence type="ECO:0000256" key="1">
    <source>
        <dbReference type="ARBA" id="ARBA00004123"/>
    </source>
</evidence>
<evidence type="ECO:0000313" key="11">
    <source>
        <dbReference type="Proteomes" id="UP000694400"/>
    </source>
</evidence>
<protein>
    <submittedName>
        <fullName evidence="10">Nucleophosmin/nucleoplasmin 2</fullName>
    </submittedName>
</protein>
<comment type="subcellular location">
    <subcellularLocation>
        <location evidence="1">Nucleus</location>
    </subcellularLocation>
</comment>
<reference evidence="10" key="2">
    <citation type="submission" date="2025-08" db="UniProtKB">
        <authorList>
            <consortium name="Ensembl"/>
        </authorList>
    </citation>
    <scope>IDENTIFICATION</scope>
</reference>
<dbReference type="GO" id="GO:0042393">
    <property type="term" value="F:histone binding"/>
    <property type="evidence" value="ECO:0007669"/>
    <property type="project" value="TreeGrafter"/>
</dbReference>
<name>A0A8B9R400_ANAPL</name>
<dbReference type="AlphaFoldDB" id="A0A8B9R400"/>
<keyword evidence="5" id="KW-0143">Chaperone</keyword>
<feature type="domain" description="Nucleoplasmin core" evidence="9">
    <location>
        <begin position="18"/>
        <end position="116"/>
    </location>
</feature>
<dbReference type="GO" id="GO:0006338">
    <property type="term" value="P:chromatin remodeling"/>
    <property type="evidence" value="ECO:0007669"/>
    <property type="project" value="TreeGrafter"/>
</dbReference>
<dbReference type="InterPro" id="IPR024057">
    <property type="entry name" value="Nucleoplasmin_core_dom"/>
</dbReference>
<comment type="similarity">
    <text evidence="2">Belongs to the nucleoplasmin family.</text>
</comment>
<accession>A0A8B9R400</accession>
<dbReference type="PANTHER" id="PTHR22747">
    <property type="entry name" value="NUCLEOPLASMIN"/>
    <property type="match status" value="1"/>
</dbReference>
<dbReference type="GO" id="GO:0003723">
    <property type="term" value="F:RNA binding"/>
    <property type="evidence" value="ECO:0007669"/>
    <property type="project" value="TreeGrafter"/>
</dbReference>
<reference evidence="10" key="3">
    <citation type="submission" date="2025-09" db="UniProtKB">
        <authorList>
            <consortium name="Ensembl"/>
        </authorList>
    </citation>
    <scope>IDENTIFICATION</scope>
</reference>
<evidence type="ECO:0000256" key="4">
    <source>
        <dbReference type="ARBA" id="ARBA00022853"/>
    </source>
</evidence>
<dbReference type="Proteomes" id="UP000694400">
    <property type="component" value="Chromosome 27"/>
</dbReference>
<evidence type="ECO:0000259" key="9">
    <source>
        <dbReference type="Pfam" id="PF03066"/>
    </source>
</evidence>
<keyword evidence="6" id="KW-0539">Nucleus</keyword>
<dbReference type="GO" id="GO:0005654">
    <property type="term" value="C:nucleoplasm"/>
    <property type="evidence" value="ECO:0007669"/>
    <property type="project" value="TreeGrafter"/>
</dbReference>
<evidence type="ECO:0000256" key="2">
    <source>
        <dbReference type="ARBA" id="ARBA00010744"/>
    </source>
</evidence>
<evidence type="ECO:0000256" key="5">
    <source>
        <dbReference type="ARBA" id="ARBA00023186"/>
    </source>
</evidence>
<keyword evidence="4" id="KW-0156">Chromatin regulator</keyword>
<dbReference type="FunFam" id="2.60.120.340:FF:000003">
    <property type="entry name" value="Nucleoplasmin 2"/>
    <property type="match status" value="1"/>
</dbReference>
<dbReference type="GO" id="GO:0045740">
    <property type="term" value="P:positive regulation of DNA replication"/>
    <property type="evidence" value="ECO:0007669"/>
    <property type="project" value="TreeGrafter"/>
</dbReference>
<dbReference type="GO" id="GO:0005737">
    <property type="term" value="C:cytoplasm"/>
    <property type="evidence" value="ECO:0007669"/>
    <property type="project" value="TreeGrafter"/>
</dbReference>
<feature type="region of interest" description="Disordered" evidence="8">
    <location>
        <begin position="120"/>
        <end position="229"/>
    </location>
</feature>
<feature type="compositionally biased region" description="Low complexity" evidence="8">
    <location>
        <begin position="213"/>
        <end position="229"/>
    </location>
</feature>
<keyword evidence="3" id="KW-0217">Developmental protein</keyword>
<dbReference type="Ensembl" id="ENSAPLT00020006692.1">
    <property type="protein sequence ID" value="ENSAPLP00020006225.1"/>
    <property type="gene ID" value="ENSAPLG00020004556.1"/>
</dbReference>
<evidence type="ECO:0000313" key="10">
    <source>
        <dbReference type="Ensembl" id="ENSAPLP00020006225.1"/>
    </source>
</evidence>
<dbReference type="Gene3D" id="2.60.120.340">
    <property type="entry name" value="Nucleoplasmin core domain"/>
    <property type="match status" value="1"/>
</dbReference>
<evidence type="ECO:0000256" key="7">
    <source>
        <dbReference type="ARBA" id="ARBA00023279"/>
    </source>
</evidence>
<evidence type="ECO:0000256" key="6">
    <source>
        <dbReference type="ARBA" id="ARBA00023242"/>
    </source>
</evidence>
<sequence>MSTTGSTDSKSEKPMALIWGCELSSQRPSYTFQAPQEWHCEQQLALRTVCLGEKARDEFHVVEIVPPLPEDTPVPIATLKPSVLPMATLGGVELTPPVTFRLRAGSGPVYISGQHISLMPDLSWEEEEEEEEEDEGDEEEEPPKPQGAKRGNAAKKRRLEKEDEQNSAAPQEPLPSKVRGWLTLGGGLKNPKNGGGGGVWGLPPPHSAPSPSPIGARRQAGARRQQPKK</sequence>
<feature type="compositionally biased region" description="Pro residues" evidence="8">
    <location>
        <begin position="202"/>
        <end position="212"/>
    </location>
</feature>
<organism evidence="10 11">
    <name type="scientific">Anas platyrhynchos</name>
    <name type="common">Mallard</name>
    <name type="synonym">Anas boschas</name>
    <dbReference type="NCBI Taxonomy" id="8839"/>
    <lineage>
        <taxon>Eukaryota</taxon>
        <taxon>Metazoa</taxon>
        <taxon>Chordata</taxon>
        <taxon>Craniata</taxon>
        <taxon>Vertebrata</taxon>
        <taxon>Euteleostomi</taxon>
        <taxon>Archelosauria</taxon>
        <taxon>Archosauria</taxon>
        <taxon>Dinosauria</taxon>
        <taxon>Saurischia</taxon>
        <taxon>Theropoda</taxon>
        <taxon>Coelurosauria</taxon>
        <taxon>Aves</taxon>
        <taxon>Neognathae</taxon>
        <taxon>Galloanserae</taxon>
        <taxon>Anseriformes</taxon>
        <taxon>Anatidae</taxon>
        <taxon>Anatinae</taxon>
        <taxon>Anas</taxon>
    </lineage>
</organism>
<dbReference type="InterPro" id="IPR004301">
    <property type="entry name" value="Nucleoplasmin"/>
</dbReference>
<dbReference type="GO" id="GO:0007338">
    <property type="term" value="P:single fertilization"/>
    <property type="evidence" value="ECO:0007669"/>
    <property type="project" value="UniProtKB-KW"/>
</dbReference>
<dbReference type="InterPro" id="IPR036824">
    <property type="entry name" value="Nucleoplasmin_core_dom_sf"/>
</dbReference>